<evidence type="ECO:0000256" key="1">
    <source>
        <dbReference type="ARBA" id="ARBA00022737"/>
    </source>
</evidence>
<dbReference type="VEuPathDB" id="VectorBase:LOC119177035"/>
<dbReference type="PROSITE" id="PS50077">
    <property type="entry name" value="HEAT_REPEAT"/>
    <property type="match status" value="4"/>
</dbReference>
<feature type="compositionally biased region" description="Basic and acidic residues" evidence="3">
    <location>
        <begin position="444"/>
        <end position="454"/>
    </location>
</feature>
<protein>
    <submittedName>
        <fullName evidence="4">Protein phosphatase 2a regulatory subunit a</fullName>
    </submittedName>
</protein>
<dbReference type="Gene3D" id="1.25.10.10">
    <property type="entry name" value="Leucine-rich Repeat Variant"/>
    <property type="match status" value="2"/>
</dbReference>
<reference evidence="4" key="1">
    <citation type="submission" date="2019-09" db="EMBL/GenBank/DDBJ databases">
        <title>Organ-specific transcriptomic study of the physiology of the cattle tick, Rhipicephalus microplus.</title>
        <authorList>
            <person name="Tirloni L."/>
            <person name="Braz G."/>
            <person name="Gandara A.C.P."/>
            <person name="Sabadin G.A."/>
            <person name="da Silva R.M."/>
            <person name="Guizzo M.G."/>
            <person name="Machado J.A."/>
            <person name="Costa E.P."/>
            <person name="Gomes H.F."/>
            <person name="Moraes J."/>
            <person name="Mota M.B.S."/>
            <person name="Mesquita R.D."/>
            <person name="Alvarenga P.H."/>
            <person name="Alves F."/>
            <person name="Seixas A."/>
            <person name="da Fonseca R.N."/>
            <person name="Fogaca A."/>
            <person name="Logullo C."/>
            <person name="Tanaka A."/>
            <person name="Daffre S."/>
            <person name="Termignoni C."/>
            <person name="Vaz I.S.Jr."/>
            <person name="Oliveira P.L."/>
            <person name="Ribeiro J.M."/>
        </authorList>
    </citation>
    <scope>NUCLEOTIDE SEQUENCE</scope>
    <source>
        <strain evidence="4">Porto Alegre</strain>
    </source>
</reference>
<feature type="repeat" description="HEAT" evidence="2">
    <location>
        <begin position="317"/>
        <end position="355"/>
    </location>
</feature>
<dbReference type="PANTHER" id="PTHR10648:SF1">
    <property type="entry name" value="SERINE_THREONINE-PROTEIN PHOSPHATASE 4 REGULATORY SUBUNIT 1"/>
    <property type="match status" value="1"/>
</dbReference>
<feature type="repeat" description="HEAT" evidence="2">
    <location>
        <begin position="240"/>
        <end position="278"/>
    </location>
</feature>
<proteinExistence type="predicted"/>
<evidence type="ECO:0000256" key="3">
    <source>
        <dbReference type="SAM" id="MobiDB-lite"/>
    </source>
</evidence>
<dbReference type="PANTHER" id="PTHR10648">
    <property type="entry name" value="SERINE/THREONINE-PROTEIN PHOSPHATASE PP2A 65 KDA REGULATORY SUBUNIT"/>
    <property type="match status" value="1"/>
</dbReference>
<feature type="region of interest" description="Disordered" evidence="3">
    <location>
        <begin position="444"/>
        <end position="464"/>
    </location>
</feature>
<organism evidence="4">
    <name type="scientific">Rhipicephalus microplus</name>
    <name type="common">Cattle tick</name>
    <name type="synonym">Boophilus microplus</name>
    <dbReference type="NCBI Taxonomy" id="6941"/>
    <lineage>
        <taxon>Eukaryota</taxon>
        <taxon>Metazoa</taxon>
        <taxon>Ecdysozoa</taxon>
        <taxon>Arthropoda</taxon>
        <taxon>Chelicerata</taxon>
        <taxon>Arachnida</taxon>
        <taxon>Acari</taxon>
        <taxon>Parasitiformes</taxon>
        <taxon>Ixodida</taxon>
        <taxon>Ixodoidea</taxon>
        <taxon>Ixodidae</taxon>
        <taxon>Rhipicephalinae</taxon>
        <taxon>Rhipicephalus</taxon>
        <taxon>Boophilus</taxon>
    </lineage>
</organism>
<sequence>MPDDGDGLVPDQSPPLGEADLLNTENEELGRWSHFSLAMLAAEQETASAEQRGEGCDDDDDPSARRHELEEPDPVTKLERYAYSDIVFNRQLVARNIVDTLRVCLNSQDAVSAVLAALSSISMDCEPSVRTEVVEQLPNIASFCASEGGLLENVVKEHVVSILVQYLTDVANQVRKRTQVSLLFILEQGLIDRKQLEEQICGLVVHLTESENMDDYRMEAVTLMTKMAPYIGKETTAALFLPRFVNLCQDSSFHIRKVCAANFGDFCSIVGQECTEDNLDVFQMLCEDCVWGVRKACAEVFMPVSCVCSLTTRRSSLAPLFLSLLDDQSRWVRIAAYQALGPFISTFANPMRTGLYCSEDGVVSVQTPEDQFDAFIEGEAPSTSDNPALLTAFEKPAPLKDTRTSDLPLTGTVGDPDRDLASFEVAAVDGDEVGCAVPEKAEQQAVWKDDKEEQAGINSSTATEDSTCGYKSSPSFTVYCDNTEDLPPCSTAEDVAAVDGDEVGCAVPEKAEQQAVWKDDKGEQACTNSSTATEDSTCGCKSSPSFTVSCDNTKDLPPCSTAEDVADSTLAVQGLFKRNMPLKDGSIEEARTQSFKIREPLSVQGDRQRLVVHVDPGAESDFNTFQFWRVPIPEVEVDIEFLGDRPTAVHVRAMSQDKENLCISSDVSVEVLCTDTHQSATNAVSSAGQADTVPKERRFGDSSTLRIRTALSSLTSADQDCNLLLSSSFTEASVAFNDAGEVAGVHKVRMSNSKEMAGSESKLLSISHNTRSDSWSAHEQDIVPVLLLERYQTMTDPNLAQNLDSEIGRHCAHSLPAVALTLGRQYWPCLRTTYRCLVSDVQWKVRYIVASCLHELATILGPEIASRDLVPSFEGFIRDVDEVRAGLLERLAQFLRGLSRGDQRRSLPLLADFLCMDNSRNWRFRSTLARQLKEIAALYCPLDIHQYLVPIVNELLADKVAEVRLTSIDAVIIFLHKLEPHHLMCKQLLQEICTKVHDQKWAQRQLFCHLVEQMVREECLSEDELIGTVLPKLLYLLRDTVPNVRMALARCLVRSIWPKAFFWDTGNSYREELKATLASLQTDKDRDVRFCAQTCPKDPVD</sequence>
<name>A0A6M2CVA5_RHIMP</name>
<dbReference type="InterPro" id="IPR011989">
    <property type="entry name" value="ARM-like"/>
</dbReference>
<feature type="compositionally biased region" description="Basic and acidic residues" evidence="3">
    <location>
        <begin position="62"/>
        <end position="73"/>
    </location>
</feature>
<feature type="region of interest" description="Disordered" evidence="3">
    <location>
        <begin position="43"/>
        <end position="73"/>
    </location>
</feature>
<dbReference type="AlphaFoldDB" id="A0A6M2CVA5"/>
<dbReference type="SUPFAM" id="SSF48371">
    <property type="entry name" value="ARM repeat"/>
    <property type="match status" value="1"/>
</dbReference>
<accession>A0A6M2CVA5</accession>
<dbReference type="EMBL" id="GHWJ01004430">
    <property type="protein sequence ID" value="NOV37167.1"/>
    <property type="molecule type" value="Transcribed_RNA"/>
</dbReference>
<dbReference type="InterPro" id="IPR021133">
    <property type="entry name" value="HEAT_type_2"/>
</dbReference>
<dbReference type="OrthoDB" id="340346at2759"/>
<evidence type="ECO:0000313" key="4">
    <source>
        <dbReference type="EMBL" id="NOV37167.1"/>
    </source>
</evidence>
<feature type="region of interest" description="Disordered" evidence="3">
    <location>
        <begin position="1"/>
        <end position="25"/>
    </location>
</feature>
<dbReference type="GO" id="GO:0005737">
    <property type="term" value="C:cytoplasm"/>
    <property type="evidence" value="ECO:0007669"/>
    <property type="project" value="TreeGrafter"/>
</dbReference>
<evidence type="ECO:0000256" key="2">
    <source>
        <dbReference type="PROSITE-ProRule" id="PRU00103"/>
    </source>
</evidence>
<dbReference type="GO" id="GO:0019888">
    <property type="term" value="F:protein phosphatase regulator activity"/>
    <property type="evidence" value="ECO:0007669"/>
    <property type="project" value="TreeGrafter"/>
</dbReference>
<feature type="repeat" description="HEAT" evidence="2">
    <location>
        <begin position="830"/>
        <end position="868"/>
    </location>
</feature>
<keyword evidence="1" id="KW-0677">Repeat</keyword>
<dbReference type="InterPro" id="IPR051023">
    <property type="entry name" value="PP2A_Regulatory_Subunit_A"/>
</dbReference>
<dbReference type="InterPro" id="IPR016024">
    <property type="entry name" value="ARM-type_fold"/>
</dbReference>
<feature type="repeat" description="HEAT" evidence="2">
    <location>
        <begin position="948"/>
        <end position="984"/>
    </location>
</feature>